<dbReference type="RefSeq" id="WP_010619343.1">
    <property type="nucleotide sequence ID" value="NZ_PUFO01000070.1"/>
</dbReference>
<evidence type="ECO:0000256" key="3">
    <source>
        <dbReference type="ARBA" id="ARBA00023002"/>
    </source>
</evidence>
<dbReference type="SUPFAM" id="SSF51430">
    <property type="entry name" value="NAD(P)-linked oxidoreductase"/>
    <property type="match status" value="1"/>
</dbReference>
<dbReference type="CDD" id="cd19071">
    <property type="entry name" value="AKR_AKR1-5-like"/>
    <property type="match status" value="1"/>
</dbReference>
<gene>
    <name evidence="8" type="ORF">C5L31_001712</name>
</gene>
<dbReference type="PANTHER" id="PTHR43827">
    <property type="entry name" value="2,5-DIKETO-D-GLUCONIC ACID REDUCTASE"/>
    <property type="match status" value="1"/>
</dbReference>
<evidence type="ECO:0000256" key="1">
    <source>
        <dbReference type="ARBA" id="ARBA00007905"/>
    </source>
</evidence>
<name>A0A4R5NKB3_9LACO</name>
<accession>A0A4R5NKB3</accession>
<evidence type="ECO:0000259" key="7">
    <source>
        <dbReference type="Pfam" id="PF00248"/>
    </source>
</evidence>
<keyword evidence="2" id="KW-0521">NADP</keyword>
<dbReference type="InterPro" id="IPR023210">
    <property type="entry name" value="NADP_OxRdtase_dom"/>
</dbReference>
<dbReference type="InterPro" id="IPR036812">
    <property type="entry name" value="NAD(P)_OxRdtase_dom_sf"/>
</dbReference>
<keyword evidence="3" id="KW-0560">Oxidoreductase</keyword>
<evidence type="ECO:0000256" key="2">
    <source>
        <dbReference type="ARBA" id="ARBA00022857"/>
    </source>
</evidence>
<dbReference type="Proteomes" id="UP000294854">
    <property type="component" value="Unassembled WGS sequence"/>
</dbReference>
<evidence type="ECO:0000313" key="9">
    <source>
        <dbReference type="Proteomes" id="UP000294854"/>
    </source>
</evidence>
<dbReference type="Pfam" id="PF00248">
    <property type="entry name" value="Aldo_ket_red"/>
    <property type="match status" value="1"/>
</dbReference>
<dbReference type="PROSITE" id="PS00062">
    <property type="entry name" value="ALDOKETO_REDUCTASE_2"/>
    <property type="match status" value="1"/>
</dbReference>
<dbReference type="PANTHER" id="PTHR43827:SF3">
    <property type="entry name" value="NADP-DEPENDENT OXIDOREDUCTASE DOMAIN-CONTAINING PROTEIN"/>
    <property type="match status" value="1"/>
</dbReference>
<comment type="similarity">
    <text evidence="1">Belongs to the aldo/keto reductase family.</text>
</comment>
<dbReference type="PIRSF" id="PIRSF000097">
    <property type="entry name" value="AKR"/>
    <property type="match status" value="1"/>
</dbReference>
<dbReference type="InterPro" id="IPR018170">
    <property type="entry name" value="Aldo/ket_reductase_CS"/>
</dbReference>
<reference evidence="8 9" key="1">
    <citation type="journal article" date="2019" name="Appl. Microbiol. Biotechnol.">
        <title>Uncovering carbohydrate metabolism through a genotype-phenotype association study of 56 lactic acid bacteria genomes.</title>
        <authorList>
            <person name="Buron-Moles G."/>
            <person name="Chailyan A."/>
            <person name="Dolejs I."/>
            <person name="Forster J."/>
            <person name="Miks M.H."/>
        </authorList>
    </citation>
    <scope>NUCLEOTIDE SEQUENCE [LARGE SCALE GENOMIC DNA]</scope>
    <source>
        <strain evidence="8 9">ATCC 49373</strain>
    </source>
</reference>
<feature type="domain" description="NADP-dependent oxidoreductase" evidence="7">
    <location>
        <begin position="18"/>
        <end position="268"/>
    </location>
</feature>
<protein>
    <recommendedName>
        <fullName evidence="7">NADP-dependent oxidoreductase domain-containing protein</fullName>
    </recommendedName>
</protein>
<dbReference type="Gene3D" id="3.20.20.100">
    <property type="entry name" value="NADP-dependent oxidoreductase domain"/>
    <property type="match status" value="1"/>
</dbReference>
<dbReference type="GO" id="GO:0016616">
    <property type="term" value="F:oxidoreductase activity, acting on the CH-OH group of donors, NAD or NADP as acceptor"/>
    <property type="evidence" value="ECO:0007669"/>
    <property type="project" value="UniProtKB-ARBA"/>
</dbReference>
<dbReference type="PROSITE" id="PS00798">
    <property type="entry name" value="ALDOKETO_REDUCTASE_1"/>
    <property type="match status" value="1"/>
</dbReference>
<keyword evidence="9" id="KW-1185">Reference proteome</keyword>
<sequence length="279" mass="31172">MSKLTETYELSNGVKIPKIGFGTWQVPNGQVAYDAVTEALSQGYRHIDTAWQYGNEESVGRAIRDSGLNREDVFVTSKLAAAAKSYDAAMKTFDETMDRIGLDYLDLYLIHAPWPWDEMGADYSTQNIEVWQAMEDIYKTGKVRAIGISNFNVADQKNILKHATIMPMVNQIQYYIGYTEPDITVYAQDHNMLVEAFSPLATGYLLNNEAVKDIAAHYDVSVAQLAIRYVLQHGLLPLPKATNSAHIENNKQVEFEISVADMAVLDKLKDTAPGEDHNG</sequence>
<feature type="binding site" evidence="5">
    <location>
        <position position="111"/>
    </location>
    <ligand>
        <name>substrate</name>
    </ligand>
</feature>
<evidence type="ECO:0000313" key="8">
    <source>
        <dbReference type="EMBL" id="TDG75082.1"/>
    </source>
</evidence>
<dbReference type="FunFam" id="3.20.20.100:FF:000002">
    <property type="entry name" value="2,5-diketo-D-gluconic acid reductase A"/>
    <property type="match status" value="1"/>
</dbReference>
<feature type="active site" description="Proton donor" evidence="4">
    <location>
        <position position="53"/>
    </location>
</feature>
<evidence type="ECO:0000256" key="6">
    <source>
        <dbReference type="PIRSR" id="PIRSR000097-3"/>
    </source>
</evidence>
<organism evidence="8 9">
    <name type="scientific">Secundilactobacillus malefermentans</name>
    <dbReference type="NCBI Taxonomy" id="176292"/>
    <lineage>
        <taxon>Bacteria</taxon>
        <taxon>Bacillati</taxon>
        <taxon>Bacillota</taxon>
        <taxon>Bacilli</taxon>
        <taxon>Lactobacillales</taxon>
        <taxon>Lactobacillaceae</taxon>
        <taxon>Secundilactobacillus</taxon>
    </lineage>
</organism>
<feature type="site" description="Lowers pKa of active site Tyr" evidence="6">
    <location>
        <position position="78"/>
    </location>
</feature>
<dbReference type="OrthoDB" id="9804790at2"/>
<comment type="caution">
    <text evidence="8">The sequence shown here is derived from an EMBL/GenBank/DDBJ whole genome shotgun (WGS) entry which is preliminary data.</text>
</comment>
<evidence type="ECO:0000256" key="5">
    <source>
        <dbReference type="PIRSR" id="PIRSR000097-2"/>
    </source>
</evidence>
<proteinExistence type="inferred from homology"/>
<evidence type="ECO:0000256" key="4">
    <source>
        <dbReference type="PIRSR" id="PIRSR000097-1"/>
    </source>
</evidence>
<dbReference type="EMBL" id="PUFO01000070">
    <property type="protein sequence ID" value="TDG75082.1"/>
    <property type="molecule type" value="Genomic_DNA"/>
</dbReference>
<dbReference type="STRING" id="1122149.FD44_GL000372"/>
<dbReference type="InterPro" id="IPR020471">
    <property type="entry name" value="AKR"/>
</dbReference>
<dbReference type="AlphaFoldDB" id="A0A4R5NKB3"/>
<dbReference type="PRINTS" id="PR00069">
    <property type="entry name" value="ALDKETRDTASE"/>
</dbReference>